<dbReference type="Gene3D" id="3.90.1640.10">
    <property type="entry name" value="inorganic pyrophosphatase (n-terminal core)"/>
    <property type="match status" value="1"/>
</dbReference>
<dbReference type="Proteomes" id="UP000094112">
    <property type="component" value="Unassembled WGS sequence"/>
</dbReference>
<dbReference type="InterPro" id="IPR001667">
    <property type="entry name" value="DDH_dom"/>
</dbReference>
<dbReference type="STRING" id="683960.A0A1E3P2J3"/>
<gene>
    <name evidence="6" type="ORF">WICANDRAFT_62202</name>
</gene>
<accession>A0A1E3P2J3</accession>
<dbReference type="OrthoDB" id="374045at2759"/>
<evidence type="ECO:0000256" key="4">
    <source>
        <dbReference type="ARBA" id="ARBA00023211"/>
    </source>
</evidence>
<dbReference type="GO" id="GO:0005759">
    <property type="term" value="C:mitochondrial matrix"/>
    <property type="evidence" value="ECO:0007669"/>
    <property type="project" value="EnsemblFungi"/>
</dbReference>
<organism evidence="6 7">
    <name type="scientific">Wickerhamomyces anomalus (strain ATCC 58044 / CBS 1984 / NCYC 433 / NRRL Y-366-8)</name>
    <name type="common">Yeast</name>
    <name type="synonym">Hansenula anomala</name>
    <dbReference type="NCBI Taxonomy" id="683960"/>
    <lineage>
        <taxon>Eukaryota</taxon>
        <taxon>Fungi</taxon>
        <taxon>Dikarya</taxon>
        <taxon>Ascomycota</taxon>
        <taxon>Saccharomycotina</taxon>
        <taxon>Saccharomycetes</taxon>
        <taxon>Phaffomycetales</taxon>
        <taxon>Wickerhamomycetaceae</taxon>
        <taxon>Wickerhamomyces</taxon>
    </lineage>
</organism>
<dbReference type="AlphaFoldDB" id="A0A1E3P2J3"/>
<name>A0A1E3P2J3_WICAA</name>
<evidence type="ECO:0000259" key="5">
    <source>
        <dbReference type="SMART" id="SM01131"/>
    </source>
</evidence>
<dbReference type="GeneID" id="30200571"/>
<feature type="domain" description="DHHA2" evidence="5">
    <location>
        <begin position="214"/>
        <end position="367"/>
    </location>
</feature>
<dbReference type="SMART" id="SM01131">
    <property type="entry name" value="DHHA2"/>
    <property type="match status" value="1"/>
</dbReference>
<dbReference type="RefSeq" id="XP_019038822.1">
    <property type="nucleotide sequence ID" value="XM_019183325.1"/>
</dbReference>
<dbReference type="Gene3D" id="3.10.310.20">
    <property type="entry name" value="DHHA2 domain"/>
    <property type="match status" value="1"/>
</dbReference>
<dbReference type="Pfam" id="PF02833">
    <property type="entry name" value="DHHA2"/>
    <property type="match status" value="1"/>
</dbReference>
<dbReference type="Pfam" id="PF01368">
    <property type="entry name" value="DHH"/>
    <property type="match status" value="1"/>
</dbReference>
<sequence>MSVRGINQVLKVISSSIKQNPSRFSIVSGNQSGDLDSIVSAISYAYFNHIHNSSSLMIPLLNFTRKELSSRKDVLLVFQKHGIDTQNLFFTDDLTQLKNVDQLILVDHNSPQGKVKNPGLEIVGIIDHHEDEGIAIDAKPRIIQKSGSCSSLVFKYWYDLIGDSNKIEDSIIKFLLAPLVIDTSNLTSKVEDIDVQVFKIYSKYLHDFDTGAFYKDVRKAKDDIEGLSLDDIFLKDYKSFEFEVGSSDVVKKVGITSVVKPFDWLEDRFAKLNQGAKMFLEDQHLDIFIIMTSYLNKDDQFNRQLGIIGASESDDVLINLALEAVKDQLEIETLPKYTEESPKLQVFQQKNLASSRKQVAPAFKNALERL</sequence>
<protein>
    <recommendedName>
        <fullName evidence="5">DHHA2 domain-containing protein</fullName>
    </recommendedName>
</protein>
<keyword evidence="3" id="KW-0378">Hydrolase</keyword>
<dbReference type="InterPro" id="IPR038222">
    <property type="entry name" value="DHHA2_dom_sf"/>
</dbReference>
<evidence type="ECO:0000313" key="7">
    <source>
        <dbReference type="Proteomes" id="UP000094112"/>
    </source>
</evidence>
<dbReference type="InterPro" id="IPR038763">
    <property type="entry name" value="DHH_sf"/>
</dbReference>
<dbReference type="GO" id="GO:0046872">
    <property type="term" value="F:metal ion binding"/>
    <property type="evidence" value="ECO:0007669"/>
    <property type="project" value="UniProtKB-KW"/>
</dbReference>
<dbReference type="EMBL" id="KV454210">
    <property type="protein sequence ID" value="ODQ59615.1"/>
    <property type="molecule type" value="Genomic_DNA"/>
</dbReference>
<keyword evidence="4" id="KW-0464">Manganese</keyword>
<evidence type="ECO:0000256" key="2">
    <source>
        <dbReference type="ARBA" id="ARBA00022723"/>
    </source>
</evidence>
<evidence type="ECO:0000313" key="6">
    <source>
        <dbReference type="EMBL" id="ODQ59615.1"/>
    </source>
</evidence>
<evidence type="ECO:0000256" key="3">
    <source>
        <dbReference type="ARBA" id="ARBA00022801"/>
    </source>
</evidence>
<keyword evidence="7" id="KW-1185">Reference proteome</keyword>
<proteinExistence type="predicted"/>
<dbReference type="InterPro" id="IPR004097">
    <property type="entry name" value="DHHA2"/>
</dbReference>
<dbReference type="GO" id="GO:0006798">
    <property type="term" value="P:polyphosphate catabolic process"/>
    <property type="evidence" value="ECO:0007669"/>
    <property type="project" value="EnsemblFungi"/>
</dbReference>
<dbReference type="SUPFAM" id="SSF64182">
    <property type="entry name" value="DHH phosphoesterases"/>
    <property type="match status" value="1"/>
</dbReference>
<dbReference type="PANTHER" id="PTHR12112">
    <property type="entry name" value="BNIP - RELATED"/>
    <property type="match status" value="1"/>
</dbReference>
<keyword evidence="2" id="KW-0479">Metal-binding</keyword>
<reference evidence="6 7" key="1">
    <citation type="journal article" date="2016" name="Proc. Natl. Acad. Sci. U.S.A.">
        <title>Comparative genomics of biotechnologically important yeasts.</title>
        <authorList>
            <person name="Riley R."/>
            <person name="Haridas S."/>
            <person name="Wolfe K.H."/>
            <person name="Lopes M.R."/>
            <person name="Hittinger C.T."/>
            <person name="Goeker M."/>
            <person name="Salamov A.A."/>
            <person name="Wisecaver J.H."/>
            <person name="Long T.M."/>
            <person name="Calvey C.H."/>
            <person name="Aerts A.L."/>
            <person name="Barry K.W."/>
            <person name="Choi C."/>
            <person name="Clum A."/>
            <person name="Coughlan A.Y."/>
            <person name="Deshpande S."/>
            <person name="Douglass A.P."/>
            <person name="Hanson S.J."/>
            <person name="Klenk H.-P."/>
            <person name="LaButti K.M."/>
            <person name="Lapidus A."/>
            <person name="Lindquist E.A."/>
            <person name="Lipzen A.M."/>
            <person name="Meier-Kolthoff J.P."/>
            <person name="Ohm R.A."/>
            <person name="Otillar R.P."/>
            <person name="Pangilinan J.L."/>
            <person name="Peng Y."/>
            <person name="Rokas A."/>
            <person name="Rosa C.A."/>
            <person name="Scheuner C."/>
            <person name="Sibirny A.A."/>
            <person name="Slot J.C."/>
            <person name="Stielow J.B."/>
            <person name="Sun H."/>
            <person name="Kurtzman C.P."/>
            <person name="Blackwell M."/>
            <person name="Grigoriev I.V."/>
            <person name="Jeffries T.W."/>
        </authorList>
    </citation>
    <scope>NUCLEOTIDE SEQUENCE [LARGE SCALE GENOMIC DNA]</scope>
    <source>
        <strain evidence="7">ATCC 58044 / CBS 1984 / NCYC 433 / NRRL Y-366-8</strain>
    </source>
</reference>
<evidence type="ECO:0000256" key="1">
    <source>
        <dbReference type="ARBA" id="ARBA00001936"/>
    </source>
</evidence>
<dbReference type="PANTHER" id="PTHR12112:SF39">
    <property type="entry name" value="EG:152A3.5 PROTEIN (FBGN0003116_PN PROTEIN)"/>
    <property type="match status" value="1"/>
</dbReference>
<comment type="cofactor">
    <cofactor evidence="1">
        <name>Mn(2+)</name>
        <dbReference type="ChEBI" id="CHEBI:29035"/>
    </cofactor>
</comment>
<dbReference type="GO" id="GO:0004309">
    <property type="term" value="F:exopolyphosphatase activity"/>
    <property type="evidence" value="ECO:0007669"/>
    <property type="project" value="EnsemblFungi"/>
</dbReference>